<sequence length="399" mass="44080">MAPLEPDAKERLVASIVRELSATSFACSHLEPLLSGTTNFTFRGCLTTALPETQEQTVIIKHTTSYVALNKDFAIDVSRCRFEVYALQALNSFPAVTDASGDSFSALSPRLYHFDPAANIQVLQEIRDVLDLRVILDTPSADLRVSQTQLADVGRAAGGWLRRFHQWAVQPAQRSFAQQVAKNEGMRRLKARVTCDSFIQVLERFPDIYEPHAATLHLFRDMAQQEFQRVPGLNDEEDGWGVIHADFWSGNILVPSSLLAPAGDADNNDKSRGGSSDKRLAIIDWESCQFGPRAFDIGGMIGDMCERNHFKGVRAALSAMEGFIAGYGPVSDTVAFRVAMHVGVFLITWFNRRAPGSALPAPLQVAREAMALGVQLIVRGWKKDKLWLKASILASLFTE</sequence>
<keyword evidence="1" id="KW-0645">Protease</keyword>
<reference evidence="1 2" key="1">
    <citation type="journal article" date="2019" name="Appl. Microbiol. Biotechnol.">
        <title>Genome sequence of Isaria javanica and comparative genome analysis insights into family S53 peptidase evolution in fungal entomopathogens.</title>
        <authorList>
            <person name="Lin R."/>
            <person name="Zhang X."/>
            <person name="Xin B."/>
            <person name="Zou M."/>
            <person name="Gao Y."/>
            <person name="Qin F."/>
            <person name="Hu Q."/>
            <person name="Xie B."/>
            <person name="Cheng X."/>
        </authorList>
    </citation>
    <scope>NUCLEOTIDE SEQUENCE [LARGE SCALE GENOMIC DNA]</scope>
    <source>
        <strain evidence="1 2">IJ1G</strain>
    </source>
</reference>
<dbReference type="Gene3D" id="3.90.1200.10">
    <property type="match status" value="1"/>
</dbReference>
<dbReference type="InterPro" id="IPR011009">
    <property type="entry name" value="Kinase-like_dom_sf"/>
</dbReference>
<dbReference type="AlphaFoldDB" id="A0A545VUX9"/>
<proteinExistence type="predicted"/>
<evidence type="ECO:0000313" key="1">
    <source>
        <dbReference type="EMBL" id="TQV95329.1"/>
    </source>
</evidence>
<dbReference type="Gene3D" id="3.30.200.20">
    <property type="entry name" value="Phosphorylase Kinase, domain 1"/>
    <property type="match status" value="1"/>
</dbReference>
<organism evidence="1 2">
    <name type="scientific">Cordyceps javanica</name>
    <dbReference type="NCBI Taxonomy" id="43265"/>
    <lineage>
        <taxon>Eukaryota</taxon>
        <taxon>Fungi</taxon>
        <taxon>Dikarya</taxon>
        <taxon>Ascomycota</taxon>
        <taxon>Pezizomycotina</taxon>
        <taxon>Sordariomycetes</taxon>
        <taxon>Hypocreomycetidae</taxon>
        <taxon>Hypocreales</taxon>
        <taxon>Cordycipitaceae</taxon>
        <taxon>Cordyceps</taxon>
    </lineage>
</organism>
<keyword evidence="1" id="KW-0378">Hydrolase</keyword>
<comment type="caution">
    <text evidence="1">The sequence shown here is derived from an EMBL/GenBank/DDBJ whole genome shotgun (WGS) entry which is preliminary data.</text>
</comment>
<dbReference type="STRING" id="43265.A0A545VUX9"/>
<keyword evidence="1" id="KW-0121">Carboxypeptidase</keyword>
<dbReference type="SUPFAM" id="SSF56112">
    <property type="entry name" value="Protein kinase-like (PK-like)"/>
    <property type="match status" value="1"/>
</dbReference>
<dbReference type="Proteomes" id="UP000315783">
    <property type="component" value="Unassembled WGS sequence"/>
</dbReference>
<accession>A0A545VUX9</accession>
<dbReference type="EMBL" id="SPUK01000008">
    <property type="protein sequence ID" value="TQV95329.1"/>
    <property type="molecule type" value="Genomic_DNA"/>
</dbReference>
<name>A0A545VUX9_9HYPO</name>
<dbReference type="GO" id="GO:0004180">
    <property type="term" value="F:carboxypeptidase activity"/>
    <property type="evidence" value="ECO:0007669"/>
    <property type="project" value="UniProtKB-KW"/>
</dbReference>
<keyword evidence="2" id="KW-1185">Reference proteome</keyword>
<protein>
    <submittedName>
        <fullName evidence="1">Carboxypeptidase protein</fullName>
    </submittedName>
</protein>
<gene>
    <name evidence="1" type="ORF">IF1G_06316</name>
</gene>
<evidence type="ECO:0000313" key="2">
    <source>
        <dbReference type="Proteomes" id="UP000315783"/>
    </source>
</evidence>
<dbReference type="OrthoDB" id="25129at2759"/>